<feature type="domain" description="Xylose isomerase-like TIM barrel" evidence="1">
    <location>
        <begin position="141"/>
        <end position="243"/>
    </location>
</feature>
<comment type="caution">
    <text evidence="2">The sequence shown here is derived from an EMBL/GenBank/DDBJ whole genome shotgun (WGS) entry which is preliminary data.</text>
</comment>
<sequence length="281" mass="32802">MSLQIKKPQLGLKSGTSLRQLNDRLQYKPEVFEFFTTEDDFTKSGLKRLKEAIQLVQTVATSKIILHHPMRYQGEFTELVAPQAIFPELVKFIDKSTNDLLQLSFDLNVQTLVHGSYLRHTQKMIDLYPSLAIARGNVFQKLDYFAQLGQQHIMFENSISPIFYFGEQAEEQAIIDHHYRLAFDTSHCFIKLQGDNERLIRSLKNLQPYIVHYHLVDSMGLKHDSLPLGQGQIDWWRVLPSLNPQATNIYEINLRNNDNCQEQLLSHRYLLKIYHQENDSQ</sequence>
<dbReference type="Pfam" id="PF01261">
    <property type="entry name" value="AP_endonuc_2"/>
    <property type="match status" value="1"/>
</dbReference>
<protein>
    <submittedName>
        <fullName evidence="2">Xylose isomerase domain containing protein TIM barrel</fullName>
    </submittedName>
</protein>
<dbReference type="Gene3D" id="3.20.20.150">
    <property type="entry name" value="Divalent-metal-dependent TIM barrel enzymes"/>
    <property type="match status" value="1"/>
</dbReference>
<proteinExistence type="predicted"/>
<dbReference type="RefSeq" id="WP_010579836.1">
    <property type="nucleotide sequence ID" value="NZ_AHYZ01000041.1"/>
</dbReference>
<dbReference type="AlphaFoldDB" id="A0A0R2CBP6"/>
<dbReference type="GO" id="GO:0016853">
    <property type="term" value="F:isomerase activity"/>
    <property type="evidence" value="ECO:0007669"/>
    <property type="project" value="UniProtKB-KW"/>
</dbReference>
<dbReference type="Proteomes" id="UP000051576">
    <property type="component" value="Unassembled WGS sequence"/>
</dbReference>
<keyword evidence="2" id="KW-0413">Isomerase</keyword>
<dbReference type="PATRIC" id="fig|1133569.4.peg.909"/>
<dbReference type="InterPro" id="IPR013022">
    <property type="entry name" value="Xyl_isomerase-like_TIM-brl"/>
</dbReference>
<dbReference type="SUPFAM" id="SSF51658">
    <property type="entry name" value="Xylose isomerase-like"/>
    <property type="match status" value="1"/>
</dbReference>
<evidence type="ECO:0000313" key="3">
    <source>
        <dbReference type="Proteomes" id="UP000051576"/>
    </source>
</evidence>
<organism evidence="2 3">
    <name type="scientific">Liquorilactobacillus vini DSM 20605</name>
    <dbReference type="NCBI Taxonomy" id="1133569"/>
    <lineage>
        <taxon>Bacteria</taxon>
        <taxon>Bacillati</taxon>
        <taxon>Bacillota</taxon>
        <taxon>Bacilli</taxon>
        <taxon>Lactobacillales</taxon>
        <taxon>Lactobacillaceae</taxon>
        <taxon>Liquorilactobacillus</taxon>
    </lineage>
</organism>
<gene>
    <name evidence="2" type="ORF">FD21_GL000830</name>
</gene>
<dbReference type="InterPro" id="IPR036237">
    <property type="entry name" value="Xyl_isomerase-like_sf"/>
</dbReference>
<evidence type="ECO:0000313" key="2">
    <source>
        <dbReference type="EMBL" id="KRM88752.1"/>
    </source>
</evidence>
<evidence type="ECO:0000259" key="1">
    <source>
        <dbReference type="Pfam" id="PF01261"/>
    </source>
</evidence>
<reference evidence="2 3" key="1">
    <citation type="journal article" date="2015" name="Genome Announc.">
        <title>Expanding the biotechnology potential of lactobacilli through comparative genomics of 213 strains and associated genera.</title>
        <authorList>
            <person name="Sun Z."/>
            <person name="Harris H.M."/>
            <person name="McCann A."/>
            <person name="Guo C."/>
            <person name="Argimon S."/>
            <person name="Zhang W."/>
            <person name="Yang X."/>
            <person name="Jeffery I.B."/>
            <person name="Cooney J.C."/>
            <person name="Kagawa T.F."/>
            <person name="Liu W."/>
            <person name="Song Y."/>
            <person name="Salvetti E."/>
            <person name="Wrobel A."/>
            <person name="Rasinkangas P."/>
            <person name="Parkhill J."/>
            <person name="Rea M.C."/>
            <person name="O'Sullivan O."/>
            <person name="Ritari J."/>
            <person name="Douillard F.P."/>
            <person name="Paul Ross R."/>
            <person name="Yang R."/>
            <person name="Briner A.E."/>
            <person name="Felis G.E."/>
            <person name="de Vos W.M."/>
            <person name="Barrangou R."/>
            <person name="Klaenhammer T.R."/>
            <person name="Caufield P.W."/>
            <person name="Cui Y."/>
            <person name="Zhang H."/>
            <person name="O'Toole P.W."/>
        </authorList>
    </citation>
    <scope>NUCLEOTIDE SEQUENCE [LARGE SCALE GENOMIC DNA]</scope>
    <source>
        <strain evidence="2 3">DSM 20605</strain>
    </source>
</reference>
<dbReference type="eggNOG" id="COG1082">
    <property type="taxonomic scope" value="Bacteria"/>
</dbReference>
<name>A0A0R2CBP6_9LACO</name>
<accession>A0A0R2CBP6</accession>
<keyword evidence="3" id="KW-1185">Reference proteome</keyword>
<dbReference type="STRING" id="1133569.FD21_GL000830"/>
<dbReference type="EMBL" id="AYYX01000022">
    <property type="protein sequence ID" value="KRM88752.1"/>
    <property type="molecule type" value="Genomic_DNA"/>
</dbReference>